<evidence type="ECO:0000256" key="4">
    <source>
        <dbReference type="ARBA" id="ARBA00023136"/>
    </source>
</evidence>
<feature type="transmembrane region" description="Helical" evidence="5">
    <location>
        <begin position="28"/>
        <end position="48"/>
    </location>
</feature>
<dbReference type="InterPro" id="IPR003825">
    <property type="entry name" value="Colicin-V_CvpA"/>
</dbReference>
<keyword evidence="2 5" id="KW-0812">Transmembrane</keyword>
<dbReference type="STRING" id="226506.SAMN04488519_104112"/>
<keyword evidence="4 5" id="KW-0472">Membrane</keyword>
<evidence type="ECO:0000256" key="5">
    <source>
        <dbReference type="SAM" id="Phobius"/>
    </source>
</evidence>
<feature type="transmembrane region" description="Helical" evidence="5">
    <location>
        <begin position="68"/>
        <end position="89"/>
    </location>
</feature>
<comment type="subcellular location">
    <subcellularLocation>
        <location evidence="1">Membrane</location>
        <topology evidence="1">Multi-pass membrane protein</topology>
    </subcellularLocation>
</comment>
<dbReference type="EMBL" id="FOVW01000004">
    <property type="protein sequence ID" value="SFO16091.1"/>
    <property type="molecule type" value="Genomic_DNA"/>
</dbReference>
<reference evidence="7" key="1">
    <citation type="submission" date="2016-10" db="EMBL/GenBank/DDBJ databases">
        <authorList>
            <person name="Varghese N."/>
            <person name="Submissions S."/>
        </authorList>
    </citation>
    <scope>NUCLEOTIDE SEQUENCE [LARGE SCALE GENOMIC DNA]</scope>
    <source>
        <strain evidence="7">DSM 15282</strain>
    </source>
</reference>
<sequence length="185" mass="20731">MESNSIIDIVIVGVLLLGAYEGYKQGFLLGILGLFGFVIAVILGFYFMDPLAAWLGENVESVNISYPVIGFLIIFVISLLLIRIVGWVLKKVMDLTILGTFDSFAGVLFGVVKAGFFLSLFLWFTKEFDFDFPKKWERNSEMIGYIEPWAPGVIDSVSPFFPEVESTKSSFDKLVEKVKDVTADR</sequence>
<dbReference type="AlphaFoldDB" id="A0A1I5EYG4"/>
<evidence type="ECO:0000313" key="6">
    <source>
        <dbReference type="EMBL" id="SFO16091.1"/>
    </source>
</evidence>
<evidence type="ECO:0000256" key="2">
    <source>
        <dbReference type="ARBA" id="ARBA00022692"/>
    </source>
</evidence>
<proteinExistence type="predicted"/>
<organism evidence="6 7">
    <name type="scientific">Algoriphagus ornithinivorans</name>
    <dbReference type="NCBI Taxonomy" id="226506"/>
    <lineage>
        <taxon>Bacteria</taxon>
        <taxon>Pseudomonadati</taxon>
        <taxon>Bacteroidota</taxon>
        <taxon>Cytophagia</taxon>
        <taxon>Cytophagales</taxon>
        <taxon>Cyclobacteriaceae</taxon>
        <taxon>Algoriphagus</taxon>
    </lineage>
</organism>
<dbReference type="PANTHER" id="PTHR37306:SF1">
    <property type="entry name" value="COLICIN V PRODUCTION PROTEIN"/>
    <property type="match status" value="1"/>
</dbReference>
<evidence type="ECO:0000256" key="3">
    <source>
        <dbReference type="ARBA" id="ARBA00022989"/>
    </source>
</evidence>
<evidence type="ECO:0000313" key="7">
    <source>
        <dbReference type="Proteomes" id="UP000199564"/>
    </source>
</evidence>
<dbReference type="GO" id="GO:0016020">
    <property type="term" value="C:membrane"/>
    <property type="evidence" value="ECO:0007669"/>
    <property type="project" value="UniProtKB-SubCell"/>
</dbReference>
<evidence type="ECO:0000256" key="1">
    <source>
        <dbReference type="ARBA" id="ARBA00004141"/>
    </source>
</evidence>
<name>A0A1I5EYG4_9BACT</name>
<dbReference type="RefSeq" id="WP_175557861.1">
    <property type="nucleotide sequence ID" value="NZ_FOVW01000004.1"/>
</dbReference>
<protein>
    <submittedName>
        <fullName evidence="6">Membrane protein required for colicin V production</fullName>
    </submittedName>
</protein>
<dbReference type="Pfam" id="PF02674">
    <property type="entry name" value="Colicin_V"/>
    <property type="match status" value="1"/>
</dbReference>
<gene>
    <name evidence="6" type="ORF">SAMN04488519_104112</name>
</gene>
<feature type="transmembrane region" description="Helical" evidence="5">
    <location>
        <begin position="6"/>
        <end position="23"/>
    </location>
</feature>
<keyword evidence="3 5" id="KW-1133">Transmembrane helix</keyword>
<dbReference type="PANTHER" id="PTHR37306">
    <property type="entry name" value="COLICIN V PRODUCTION PROTEIN"/>
    <property type="match status" value="1"/>
</dbReference>
<dbReference type="Proteomes" id="UP000199564">
    <property type="component" value="Unassembled WGS sequence"/>
</dbReference>
<keyword evidence="7" id="KW-1185">Reference proteome</keyword>
<dbReference type="GO" id="GO:0009403">
    <property type="term" value="P:toxin biosynthetic process"/>
    <property type="evidence" value="ECO:0007669"/>
    <property type="project" value="InterPro"/>
</dbReference>
<feature type="transmembrane region" description="Helical" evidence="5">
    <location>
        <begin position="101"/>
        <end position="124"/>
    </location>
</feature>
<accession>A0A1I5EYG4</accession>